<feature type="compositionally biased region" description="Basic and acidic residues" evidence="1">
    <location>
        <begin position="164"/>
        <end position="173"/>
    </location>
</feature>
<dbReference type="Proteomes" id="UP000176614">
    <property type="component" value="Unassembled WGS sequence"/>
</dbReference>
<organism evidence="2 3">
    <name type="scientific">candidate division WWE3 bacterium RIFOXYA2_FULL_46_9</name>
    <dbReference type="NCBI Taxonomy" id="1802636"/>
    <lineage>
        <taxon>Bacteria</taxon>
        <taxon>Katanobacteria</taxon>
    </lineage>
</organism>
<dbReference type="EMBL" id="MEVT01000010">
    <property type="protein sequence ID" value="OGC63004.1"/>
    <property type="molecule type" value="Genomic_DNA"/>
</dbReference>
<evidence type="ECO:0000313" key="3">
    <source>
        <dbReference type="Proteomes" id="UP000176614"/>
    </source>
</evidence>
<accession>A0A1F4W0Q8</accession>
<feature type="region of interest" description="Disordered" evidence="1">
    <location>
        <begin position="154"/>
        <end position="173"/>
    </location>
</feature>
<gene>
    <name evidence="2" type="ORF">A2264_01910</name>
</gene>
<proteinExistence type="predicted"/>
<reference evidence="2 3" key="1">
    <citation type="journal article" date="2016" name="Nat. Commun.">
        <title>Thousands of microbial genomes shed light on interconnected biogeochemical processes in an aquifer system.</title>
        <authorList>
            <person name="Anantharaman K."/>
            <person name="Brown C.T."/>
            <person name="Hug L.A."/>
            <person name="Sharon I."/>
            <person name="Castelle C.J."/>
            <person name="Probst A.J."/>
            <person name="Thomas B.C."/>
            <person name="Singh A."/>
            <person name="Wilkins M.J."/>
            <person name="Karaoz U."/>
            <person name="Brodie E.L."/>
            <person name="Williams K.H."/>
            <person name="Hubbard S.S."/>
            <person name="Banfield J.F."/>
        </authorList>
    </citation>
    <scope>NUCLEOTIDE SEQUENCE [LARGE SCALE GENOMIC DNA]</scope>
</reference>
<sequence length="173" mass="19511">MIFVVGLLATGGRHKEVLCSRRCKIDNVEHEVTLSDILQHWGYESRRGKDVDRKLLPDATILDGLHIELDMGSEDYSRVETRLRGYLDCDDPVIVITTTDGRKREILKRCDFLGEALRACTIAEAMADEVILEDCAGVKYILRKALEKAKHVPGVGRHNVPTRNDLDQARAQD</sequence>
<dbReference type="AlphaFoldDB" id="A0A1F4W0Q8"/>
<evidence type="ECO:0000256" key="1">
    <source>
        <dbReference type="SAM" id="MobiDB-lite"/>
    </source>
</evidence>
<evidence type="ECO:0000313" key="2">
    <source>
        <dbReference type="EMBL" id="OGC63004.1"/>
    </source>
</evidence>
<comment type="caution">
    <text evidence="2">The sequence shown here is derived from an EMBL/GenBank/DDBJ whole genome shotgun (WGS) entry which is preliminary data.</text>
</comment>
<protein>
    <submittedName>
        <fullName evidence="2">Uncharacterized protein</fullName>
    </submittedName>
</protein>
<name>A0A1F4W0Q8_UNCKA</name>